<accession>A0A238YXC0</accession>
<dbReference type="InterPro" id="IPR000312">
    <property type="entry name" value="Glycosyl_Trfase_fam3"/>
</dbReference>
<dbReference type="SUPFAM" id="SSF54680">
    <property type="entry name" value="Pyrimidine nucleoside phosphorylase C-terminal domain"/>
    <property type="match status" value="1"/>
</dbReference>
<dbReference type="InterPro" id="IPR013102">
    <property type="entry name" value="PYNP_C"/>
</dbReference>
<gene>
    <name evidence="8" type="ORF">SAMN06265340_10558</name>
</gene>
<dbReference type="PROSITE" id="PS00647">
    <property type="entry name" value="THYMID_PHOSPHORYLASE"/>
    <property type="match status" value="1"/>
</dbReference>
<keyword evidence="9" id="KW-1185">Reference proteome</keyword>
<dbReference type="GO" id="GO:0005829">
    <property type="term" value="C:cytosol"/>
    <property type="evidence" value="ECO:0007669"/>
    <property type="project" value="TreeGrafter"/>
</dbReference>
<evidence type="ECO:0000256" key="1">
    <source>
        <dbReference type="ARBA" id="ARBA00006915"/>
    </source>
</evidence>
<dbReference type="Proteomes" id="UP000198405">
    <property type="component" value="Unassembled WGS sequence"/>
</dbReference>
<sequence length="423" mass="46528">MLFKEIIKKKRDGFELSEEEIRETVKKYVSEEIPDYQMAALLMAIYFKGMTDRETLFLTDAMLKSGETVNINIDGTIVDKHSTGGIGDKVSFVIAPVLAELGLPAVLLSGRALGFTGGTADKMESTGMKVTLNKKEIEDVVKKFGFSISCQTREIAPADRKIYALRDATSTVESIPLIVSSILSKKLCINTDGIVFDVKVGSGAFMKKMEDAEKLAEGLVNVSKLYGKKAGAAITEMNQPLGRTAGNAIEIEESLNALSGDIANDLLEVVTTLVGIIFKITKKGTFKEGKEKAENIILSGKALPRFCEWIEYLGGTTKLPKGKNKICVKSKNEGYITKIDGETLGFLIVEMGGGRKKKEDKIDYTVGLRFFKKIGSYVKKGETIGEIIFNSGDETAFVKKFLSAFKIEKEKREKPELIKKIIY</sequence>
<dbReference type="GO" id="GO:0006206">
    <property type="term" value="P:pyrimidine nucleobase metabolic process"/>
    <property type="evidence" value="ECO:0007669"/>
    <property type="project" value="InterPro"/>
</dbReference>
<dbReference type="Pfam" id="PF02885">
    <property type="entry name" value="Glycos_trans_3N"/>
    <property type="match status" value="1"/>
</dbReference>
<dbReference type="InterPro" id="IPR017459">
    <property type="entry name" value="Glycosyl_Trfase_fam3_N_dom"/>
</dbReference>
<evidence type="ECO:0000313" key="8">
    <source>
        <dbReference type="EMBL" id="SNR75401.1"/>
    </source>
</evidence>
<dbReference type="InterPro" id="IPR036320">
    <property type="entry name" value="Glycosyl_Trfase_fam3_N_dom_sf"/>
</dbReference>
<dbReference type="GO" id="GO:0009032">
    <property type="term" value="F:thymidine phosphorylase activity"/>
    <property type="evidence" value="ECO:0007669"/>
    <property type="project" value="UniProtKB-EC"/>
</dbReference>
<dbReference type="GO" id="GO:0006213">
    <property type="term" value="P:pyrimidine nucleoside metabolic process"/>
    <property type="evidence" value="ECO:0007669"/>
    <property type="project" value="InterPro"/>
</dbReference>
<protein>
    <recommendedName>
        <fullName evidence="3">thymidine phosphorylase</fullName>
        <ecNumber evidence="3">2.4.2.4</ecNumber>
    </recommendedName>
</protein>
<comment type="subunit">
    <text evidence="2">Homodimer.</text>
</comment>
<name>A0A238YXC0_9BACT</name>
<dbReference type="NCBIfam" id="NF004490">
    <property type="entry name" value="PRK05820.1"/>
    <property type="match status" value="1"/>
</dbReference>
<dbReference type="PANTHER" id="PTHR10515">
    <property type="entry name" value="THYMIDINE PHOSPHORYLASE"/>
    <property type="match status" value="1"/>
</dbReference>
<dbReference type="OrthoDB" id="9763887at2"/>
<dbReference type="InterPro" id="IPR036566">
    <property type="entry name" value="PYNP-like_C_sf"/>
</dbReference>
<dbReference type="SUPFAM" id="SSF47648">
    <property type="entry name" value="Nucleoside phosphorylase/phosphoribosyltransferase N-terminal domain"/>
    <property type="match status" value="1"/>
</dbReference>
<dbReference type="SMART" id="SM00941">
    <property type="entry name" value="PYNP_C"/>
    <property type="match status" value="1"/>
</dbReference>
<evidence type="ECO:0000313" key="9">
    <source>
        <dbReference type="Proteomes" id="UP000198405"/>
    </source>
</evidence>
<feature type="domain" description="Pyrimidine nucleoside phosphorylase C-terminal" evidence="7">
    <location>
        <begin position="335"/>
        <end position="408"/>
    </location>
</feature>
<dbReference type="FunFam" id="3.40.1030.10:FF:000003">
    <property type="entry name" value="Pyrimidine-nucleoside phosphorylase"/>
    <property type="match status" value="1"/>
</dbReference>
<evidence type="ECO:0000256" key="3">
    <source>
        <dbReference type="ARBA" id="ARBA00011892"/>
    </source>
</evidence>
<dbReference type="InterPro" id="IPR017872">
    <property type="entry name" value="Pyrmidine_PPase_CS"/>
</dbReference>
<dbReference type="Pfam" id="PF00591">
    <property type="entry name" value="Glycos_transf_3"/>
    <property type="match status" value="1"/>
</dbReference>
<evidence type="ECO:0000259" key="7">
    <source>
        <dbReference type="SMART" id="SM00941"/>
    </source>
</evidence>
<dbReference type="PANTHER" id="PTHR10515:SF0">
    <property type="entry name" value="THYMIDINE PHOSPHORYLASE"/>
    <property type="match status" value="1"/>
</dbReference>
<dbReference type="Gene3D" id="1.20.970.10">
    <property type="entry name" value="Transferase, Pyrimidine Nucleoside Phosphorylase, Chain C"/>
    <property type="match status" value="1"/>
</dbReference>
<dbReference type="InterPro" id="IPR000053">
    <property type="entry name" value="Thymidine/pyrmidine_PPase"/>
</dbReference>
<dbReference type="Gene3D" id="3.40.1030.10">
    <property type="entry name" value="Nucleoside phosphorylase/phosphoribosyltransferase catalytic domain"/>
    <property type="match status" value="1"/>
</dbReference>
<organism evidence="8 9">
    <name type="scientific">Desulfurobacterium atlanticum</name>
    <dbReference type="NCBI Taxonomy" id="240169"/>
    <lineage>
        <taxon>Bacteria</taxon>
        <taxon>Pseudomonadati</taxon>
        <taxon>Aquificota</taxon>
        <taxon>Aquificia</taxon>
        <taxon>Desulfurobacteriales</taxon>
        <taxon>Desulfurobacteriaceae</taxon>
        <taxon>Desulfurobacterium</taxon>
    </lineage>
</organism>
<evidence type="ECO:0000256" key="6">
    <source>
        <dbReference type="ARBA" id="ARBA00048550"/>
    </source>
</evidence>
<proteinExistence type="inferred from homology"/>
<dbReference type="SUPFAM" id="SSF52418">
    <property type="entry name" value="Nucleoside phosphorylase/phosphoribosyltransferase catalytic domain"/>
    <property type="match status" value="1"/>
</dbReference>
<dbReference type="AlphaFoldDB" id="A0A238YXC0"/>
<dbReference type="NCBIfam" id="TIGR02644">
    <property type="entry name" value="Y_phosphoryl"/>
    <property type="match status" value="1"/>
</dbReference>
<dbReference type="GO" id="GO:0004645">
    <property type="term" value="F:1,4-alpha-oligoglucan phosphorylase activity"/>
    <property type="evidence" value="ECO:0007669"/>
    <property type="project" value="InterPro"/>
</dbReference>
<evidence type="ECO:0000256" key="4">
    <source>
        <dbReference type="ARBA" id="ARBA00022676"/>
    </source>
</evidence>
<evidence type="ECO:0000256" key="5">
    <source>
        <dbReference type="ARBA" id="ARBA00022679"/>
    </source>
</evidence>
<dbReference type="InterPro" id="IPR035902">
    <property type="entry name" value="Nuc_phospho_transferase"/>
</dbReference>
<comment type="similarity">
    <text evidence="1">Belongs to the thymidine/pyrimidine-nucleoside phosphorylase family.</text>
</comment>
<keyword evidence="4" id="KW-0328">Glycosyltransferase</keyword>
<dbReference type="RefSeq" id="WP_089322947.1">
    <property type="nucleotide sequence ID" value="NZ_FZOB01000005.1"/>
</dbReference>
<comment type="catalytic activity">
    <reaction evidence="6">
        <text>thymidine + phosphate = 2-deoxy-alpha-D-ribose 1-phosphate + thymine</text>
        <dbReference type="Rhea" id="RHEA:16037"/>
        <dbReference type="ChEBI" id="CHEBI:17748"/>
        <dbReference type="ChEBI" id="CHEBI:17821"/>
        <dbReference type="ChEBI" id="CHEBI:43474"/>
        <dbReference type="ChEBI" id="CHEBI:57259"/>
        <dbReference type="EC" id="2.4.2.4"/>
    </reaction>
</comment>
<dbReference type="PIRSF" id="PIRSF000478">
    <property type="entry name" value="TP_PyNP"/>
    <property type="match status" value="1"/>
</dbReference>
<keyword evidence="5" id="KW-0808">Transferase</keyword>
<dbReference type="Gene3D" id="3.90.1170.30">
    <property type="entry name" value="Pyrimidine nucleoside phosphorylase-like, C-terminal domain"/>
    <property type="match status" value="1"/>
</dbReference>
<evidence type="ECO:0000256" key="2">
    <source>
        <dbReference type="ARBA" id="ARBA00011738"/>
    </source>
</evidence>
<dbReference type="EMBL" id="FZOB01000005">
    <property type="protein sequence ID" value="SNR75401.1"/>
    <property type="molecule type" value="Genomic_DNA"/>
</dbReference>
<dbReference type="EC" id="2.4.2.4" evidence="3"/>
<reference evidence="9" key="1">
    <citation type="submission" date="2017-06" db="EMBL/GenBank/DDBJ databases">
        <authorList>
            <person name="Varghese N."/>
            <person name="Submissions S."/>
        </authorList>
    </citation>
    <scope>NUCLEOTIDE SEQUENCE [LARGE SCALE GENOMIC DNA]</scope>
    <source>
        <strain evidence="9">DSM 15668</strain>
    </source>
</reference>
<dbReference type="Pfam" id="PF07831">
    <property type="entry name" value="PYNP_C"/>
    <property type="match status" value="1"/>
</dbReference>
<dbReference type="InterPro" id="IPR018090">
    <property type="entry name" value="Pyrmidine_PPas_bac/euk"/>
</dbReference>